<reference evidence="2 3" key="1">
    <citation type="submission" date="2011-04" db="EMBL/GenBank/DDBJ databases">
        <title>Complete sequence of Cellulomonas fimi ATCC 484.</title>
        <authorList>
            <consortium name="US DOE Joint Genome Institute"/>
            <person name="Lucas S."/>
            <person name="Han J."/>
            <person name="Lapidus A."/>
            <person name="Cheng J.-F."/>
            <person name="Goodwin L."/>
            <person name="Pitluck S."/>
            <person name="Peters L."/>
            <person name="Chertkov O."/>
            <person name="Detter J.C."/>
            <person name="Han C."/>
            <person name="Tapia R."/>
            <person name="Land M."/>
            <person name="Hauser L."/>
            <person name="Kyrpides N."/>
            <person name="Ivanova N."/>
            <person name="Ovchinnikova G."/>
            <person name="Pagani I."/>
            <person name="Mead D."/>
            <person name="Brumm P."/>
            <person name="Woyke T."/>
        </authorList>
    </citation>
    <scope>NUCLEOTIDE SEQUENCE [LARGE SCALE GENOMIC DNA]</scope>
    <source>
        <strain evidence="3">ATCC 484 / DSM 20113 / JCM 1341 / NBRC 15513 / NCIMB 8980 / NCTC 7547</strain>
    </source>
</reference>
<dbReference type="AlphaFoldDB" id="F4H564"/>
<feature type="domain" description="AB hydrolase-1" evidence="1">
    <location>
        <begin position="35"/>
        <end position="136"/>
    </location>
</feature>
<dbReference type="GO" id="GO:0016787">
    <property type="term" value="F:hydrolase activity"/>
    <property type="evidence" value="ECO:0007669"/>
    <property type="project" value="UniProtKB-KW"/>
</dbReference>
<keyword evidence="2" id="KW-0378">Hydrolase</keyword>
<dbReference type="InterPro" id="IPR029058">
    <property type="entry name" value="AB_hydrolase_fold"/>
</dbReference>
<sequence length="292" mass="30334">MTTTTETRTLDVPGATLAYDVHGPLPTADGRPPVLVVGQPMEGPYFHKLASLLTGRTAVTYDPRGLGRSTRHDGGTTNDPVVQAEDLHALVGALGAGPVDLFGSSGGAITGLALVTAHPEDVRTLVAHEPPLLTVLPDAEAAAAAGRRVDEAYQRHGWGTGMATFIALASWKGEITDDVVREPVDPAQFGFPSDDDGRRDDALLSGVSAPVTAYRPDVDALAAAPTRIVLAVGEESRDLLTWRAPEALAARLGLELTVFPGDHGGFLDPANGYGGVPEAFAARLLEVLADGA</sequence>
<dbReference type="RefSeq" id="WP_013771696.1">
    <property type="nucleotide sequence ID" value="NC_015514.1"/>
</dbReference>
<evidence type="ECO:0000313" key="2">
    <source>
        <dbReference type="EMBL" id="AEE46670.1"/>
    </source>
</evidence>
<dbReference type="Proteomes" id="UP000008460">
    <property type="component" value="Chromosome"/>
</dbReference>
<protein>
    <submittedName>
        <fullName evidence="2">Alpha/beta hydrolase fold protein</fullName>
    </submittedName>
</protein>
<name>F4H564_CELFA</name>
<dbReference type="STRING" id="590998.Celf_2545"/>
<dbReference type="Gene3D" id="3.40.50.1820">
    <property type="entry name" value="alpha/beta hydrolase"/>
    <property type="match status" value="1"/>
</dbReference>
<dbReference type="SUPFAM" id="SSF53474">
    <property type="entry name" value="alpha/beta-Hydrolases"/>
    <property type="match status" value="1"/>
</dbReference>
<dbReference type="HOGENOM" id="CLU_083329_0_0_11"/>
<evidence type="ECO:0000313" key="3">
    <source>
        <dbReference type="Proteomes" id="UP000008460"/>
    </source>
</evidence>
<dbReference type="KEGG" id="cfi:Celf_2545"/>
<proteinExistence type="predicted"/>
<dbReference type="InterPro" id="IPR000073">
    <property type="entry name" value="AB_hydrolase_1"/>
</dbReference>
<organism evidence="2 3">
    <name type="scientific">Cellulomonas fimi (strain ATCC 484 / DSM 20113 / JCM 1341 / CCUG 24087 / LMG 16345 / NBRC 15513 / NCIMB 8980 / NCTC 7547 / NRS-133)</name>
    <dbReference type="NCBI Taxonomy" id="590998"/>
    <lineage>
        <taxon>Bacteria</taxon>
        <taxon>Bacillati</taxon>
        <taxon>Actinomycetota</taxon>
        <taxon>Actinomycetes</taxon>
        <taxon>Micrococcales</taxon>
        <taxon>Cellulomonadaceae</taxon>
        <taxon>Cellulomonas</taxon>
    </lineage>
</organism>
<dbReference type="eggNOG" id="COG0596">
    <property type="taxonomic scope" value="Bacteria"/>
</dbReference>
<gene>
    <name evidence="2" type="ordered locus">Celf_2545</name>
</gene>
<keyword evidence="3" id="KW-1185">Reference proteome</keyword>
<evidence type="ECO:0000259" key="1">
    <source>
        <dbReference type="Pfam" id="PF00561"/>
    </source>
</evidence>
<accession>F4H564</accession>
<dbReference type="Pfam" id="PF00561">
    <property type="entry name" value="Abhydrolase_1"/>
    <property type="match status" value="1"/>
</dbReference>
<dbReference type="EMBL" id="CP002666">
    <property type="protein sequence ID" value="AEE46670.1"/>
    <property type="molecule type" value="Genomic_DNA"/>
</dbReference>